<protein>
    <recommendedName>
        <fullName evidence="3">Capsular polysaccharide biosynthesis protein</fullName>
    </recommendedName>
</protein>
<dbReference type="EMBL" id="SMAN01000002">
    <property type="protein sequence ID" value="TCT26460.1"/>
    <property type="molecule type" value="Genomic_DNA"/>
</dbReference>
<dbReference type="OrthoDB" id="49588at2"/>
<comment type="caution">
    <text evidence="1">The sequence shown here is derived from an EMBL/GenBank/DDBJ whole genome shotgun (WGS) entry which is preliminary data.</text>
</comment>
<reference evidence="1 2" key="1">
    <citation type="submission" date="2019-03" db="EMBL/GenBank/DDBJ databases">
        <title>Genomic Encyclopedia of Type Strains, Phase IV (KMG-IV): sequencing the most valuable type-strain genomes for metagenomic binning, comparative biology and taxonomic classification.</title>
        <authorList>
            <person name="Goeker M."/>
        </authorList>
    </citation>
    <scope>NUCLEOTIDE SEQUENCE [LARGE SCALE GENOMIC DNA]</scope>
    <source>
        <strain evidence="1 2">DSM 25894</strain>
    </source>
</reference>
<sequence>MDNLKDIRDWFINIEKNYQVFDLKYKNIAFWKLIRKDLFEEILMKRGLIEQGHPMSVADKFKRIVLLIKYSILNISKRKNLQDYDVLILSHGRKIKYKGDYVDAYLYDIIEKLKIENKNYLFLDRPDHYGKHLGENVGLYYERFGHLIRDGLYKLFSWKIKLQGIKILKDIEDEIKQKLKINIKITHLVKKKIFRFYFDKKFYDKLLDKIKPKEIYLVVSYGKEELIAAAKERGILVKEVQHGVINNYHMGYYFPVDYEIPYFPDEIITFGEYWIDSVKLPINNIQSVNEFKCLKPLNNILEYKLKSDDVLFISQGTIGKQLSSIAADFISKNKDVKVYYKLHPSEFNNWEEKYKDLYLFKDTQQLEVITNQLSIYYLLNKCKYVIGVNSTAIFESLLYNCKTFVVNIEGYQYMDDLIKRGYVKLISTNISYSQLKKMNLKPLKNKQYFYY</sequence>
<evidence type="ECO:0000313" key="1">
    <source>
        <dbReference type="EMBL" id="TCT26460.1"/>
    </source>
</evidence>
<dbReference type="AlphaFoldDB" id="A0A4R3NDB0"/>
<organism evidence="1 2">
    <name type="scientific">Melghiribacillus thermohalophilus</name>
    <dbReference type="NCBI Taxonomy" id="1324956"/>
    <lineage>
        <taxon>Bacteria</taxon>
        <taxon>Bacillati</taxon>
        <taxon>Bacillota</taxon>
        <taxon>Bacilli</taxon>
        <taxon>Bacillales</taxon>
        <taxon>Bacillaceae</taxon>
        <taxon>Melghiribacillus</taxon>
    </lineage>
</organism>
<evidence type="ECO:0008006" key="3">
    <source>
        <dbReference type="Google" id="ProtNLM"/>
    </source>
</evidence>
<proteinExistence type="predicted"/>
<accession>A0A4R3NDB0</accession>
<dbReference type="Proteomes" id="UP000294650">
    <property type="component" value="Unassembled WGS sequence"/>
</dbReference>
<evidence type="ECO:0000313" key="2">
    <source>
        <dbReference type="Proteomes" id="UP000294650"/>
    </source>
</evidence>
<gene>
    <name evidence="1" type="ORF">EDD68_102162</name>
</gene>
<dbReference type="SUPFAM" id="SSF53756">
    <property type="entry name" value="UDP-Glycosyltransferase/glycogen phosphorylase"/>
    <property type="match status" value="1"/>
</dbReference>
<name>A0A4R3NDB0_9BACI</name>
<keyword evidence="2" id="KW-1185">Reference proteome</keyword>
<dbReference type="RefSeq" id="WP_132370816.1">
    <property type="nucleotide sequence ID" value="NZ_SMAN01000002.1"/>
</dbReference>